<evidence type="ECO:0000313" key="1">
    <source>
        <dbReference type="EMBL" id="MED6194702.1"/>
    </source>
</evidence>
<accession>A0ABU6X9W7</accession>
<dbReference type="EC" id="4.2.1.92" evidence="1"/>
<name>A0ABU6X9W7_9FABA</name>
<dbReference type="GO" id="GO:0009978">
    <property type="term" value="F:allene oxide synthase activity"/>
    <property type="evidence" value="ECO:0007669"/>
    <property type="project" value="UniProtKB-EC"/>
</dbReference>
<gene>
    <name evidence="1" type="primary">AOS1_1</name>
    <name evidence="1" type="ORF">PIB30_030891</name>
</gene>
<sequence length="104" mass="11792">MLFGYQPFATKDPKIFDRADEFVGDRFMGEEGEKLLKYVIWSNGPETENPTVSNKQCAGKDFVMLVSRLLVVELFLRYDSFEIQVGTSPLGSKITLTSLKRASF</sequence>
<keyword evidence="1" id="KW-0456">Lyase</keyword>
<dbReference type="EMBL" id="JASCZI010211579">
    <property type="protein sequence ID" value="MED6194702.1"/>
    <property type="molecule type" value="Genomic_DNA"/>
</dbReference>
<evidence type="ECO:0000313" key="2">
    <source>
        <dbReference type="Proteomes" id="UP001341840"/>
    </source>
</evidence>
<dbReference type="SUPFAM" id="SSF48264">
    <property type="entry name" value="Cytochrome P450"/>
    <property type="match status" value="1"/>
</dbReference>
<keyword evidence="2" id="KW-1185">Reference proteome</keyword>
<dbReference type="Proteomes" id="UP001341840">
    <property type="component" value="Unassembled WGS sequence"/>
</dbReference>
<dbReference type="Gene3D" id="1.10.630.10">
    <property type="entry name" value="Cytochrome P450"/>
    <property type="match status" value="1"/>
</dbReference>
<protein>
    <submittedName>
        <fullName evidence="1">E1 ubiquitin-activating protein aos1</fullName>
        <ecNumber evidence="1">4.2.1.92</ecNumber>
    </submittedName>
</protein>
<comment type="caution">
    <text evidence="1">The sequence shown here is derived from an EMBL/GenBank/DDBJ whole genome shotgun (WGS) entry which is preliminary data.</text>
</comment>
<organism evidence="1 2">
    <name type="scientific">Stylosanthes scabra</name>
    <dbReference type="NCBI Taxonomy" id="79078"/>
    <lineage>
        <taxon>Eukaryota</taxon>
        <taxon>Viridiplantae</taxon>
        <taxon>Streptophyta</taxon>
        <taxon>Embryophyta</taxon>
        <taxon>Tracheophyta</taxon>
        <taxon>Spermatophyta</taxon>
        <taxon>Magnoliopsida</taxon>
        <taxon>eudicotyledons</taxon>
        <taxon>Gunneridae</taxon>
        <taxon>Pentapetalae</taxon>
        <taxon>rosids</taxon>
        <taxon>fabids</taxon>
        <taxon>Fabales</taxon>
        <taxon>Fabaceae</taxon>
        <taxon>Papilionoideae</taxon>
        <taxon>50 kb inversion clade</taxon>
        <taxon>dalbergioids sensu lato</taxon>
        <taxon>Dalbergieae</taxon>
        <taxon>Pterocarpus clade</taxon>
        <taxon>Stylosanthes</taxon>
    </lineage>
</organism>
<reference evidence="1 2" key="1">
    <citation type="journal article" date="2023" name="Plants (Basel)">
        <title>Bridging the Gap: Combining Genomics and Transcriptomics Approaches to Understand Stylosanthes scabra, an Orphan Legume from the Brazilian Caatinga.</title>
        <authorList>
            <person name="Ferreira-Neto J.R.C."/>
            <person name="da Silva M.D."/>
            <person name="Binneck E."/>
            <person name="de Melo N.F."/>
            <person name="da Silva R.H."/>
            <person name="de Melo A.L.T.M."/>
            <person name="Pandolfi V."/>
            <person name="Bustamante F.O."/>
            <person name="Brasileiro-Vidal A.C."/>
            <person name="Benko-Iseppon A.M."/>
        </authorList>
    </citation>
    <scope>NUCLEOTIDE SEQUENCE [LARGE SCALE GENOMIC DNA]</scope>
    <source>
        <tissue evidence="1">Leaves</tissue>
    </source>
</reference>
<proteinExistence type="predicted"/>
<dbReference type="InterPro" id="IPR036396">
    <property type="entry name" value="Cyt_P450_sf"/>
</dbReference>